<dbReference type="Proteomes" id="UP000666240">
    <property type="component" value="Unassembled WGS sequence"/>
</dbReference>
<keyword evidence="3" id="KW-1185">Reference proteome</keyword>
<organism evidence="2 3">
    <name type="scientific">Tianweitania sediminis</name>
    <dbReference type="NCBI Taxonomy" id="1502156"/>
    <lineage>
        <taxon>Bacteria</taxon>
        <taxon>Pseudomonadati</taxon>
        <taxon>Pseudomonadota</taxon>
        <taxon>Alphaproteobacteria</taxon>
        <taxon>Hyphomicrobiales</taxon>
        <taxon>Phyllobacteriaceae</taxon>
        <taxon>Tianweitania</taxon>
    </lineage>
</organism>
<sequence>MAQHAETKSKRPQAAKDAELARHYRQIGSAAILGALAVKMKQAADDTAEVPARGRKAA</sequence>
<dbReference type="RefSeq" id="WP_209334966.1">
    <property type="nucleotide sequence ID" value="NZ_JAGIYY010000002.1"/>
</dbReference>
<feature type="region of interest" description="Disordered" evidence="1">
    <location>
        <begin position="1"/>
        <end position="20"/>
    </location>
</feature>
<evidence type="ECO:0000256" key="1">
    <source>
        <dbReference type="SAM" id="MobiDB-lite"/>
    </source>
</evidence>
<dbReference type="AlphaFoldDB" id="A0A8J7UL33"/>
<gene>
    <name evidence="2" type="ORF">J5Y06_09925</name>
</gene>
<reference evidence="2" key="1">
    <citation type="submission" date="2021-03" db="EMBL/GenBank/DDBJ databases">
        <title>Genome sequencing and assembly of Tianweitania sediminis.</title>
        <authorList>
            <person name="Chhetri G."/>
        </authorList>
    </citation>
    <scope>NUCLEOTIDE SEQUENCE</scope>
    <source>
        <strain evidence="2">Z8</strain>
    </source>
</reference>
<evidence type="ECO:0000313" key="2">
    <source>
        <dbReference type="EMBL" id="MBP0438967.1"/>
    </source>
</evidence>
<accession>A0A8J7UL33</accession>
<evidence type="ECO:0000313" key="3">
    <source>
        <dbReference type="Proteomes" id="UP000666240"/>
    </source>
</evidence>
<proteinExistence type="predicted"/>
<comment type="caution">
    <text evidence="2">The sequence shown here is derived from an EMBL/GenBank/DDBJ whole genome shotgun (WGS) entry which is preliminary data.</text>
</comment>
<protein>
    <submittedName>
        <fullName evidence="2">Uncharacterized protein</fullName>
    </submittedName>
</protein>
<name>A0A8J7UL33_9HYPH</name>
<dbReference type="EMBL" id="JAGIYY010000002">
    <property type="protein sequence ID" value="MBP0438967.1"/>
    <property type="molecule type" value="Genomic_DNA"/>
</dbReference>